<organism evidence="1 2">
    <name type="scientific">Agrocybe chaxingu</name>
    <dbReference type="NCBI Taxonomy" id="84603"/>
    <lineage>
        <taxon>Eukaryota</taxon>
        <taxon>Fungi</taxon>
        <taxon>Dikarya</taxon>
        <taxon>Basidiomycota</taxon>
        <taxon>Agaricomycotina</taxon>
        <taxon>Agaricomycetes</taxon>
        <taxon>Agaricomycetidae</taxon>
        <taxon>Agaricales</taxon>
        <taxon>Agaricineae</taxon>
        <taxon>Strophariaceae</taxon>
        <taxon>Agrocybe</taxon>
    </lineage>
</organism>
<proteinExistence type="predicted"/>
<sequence length="82" mass="8337">MSRTPMPATTDLTPATSAMADDVPPVRSVVPVCTNPITALAFDLADLTAAAPPGLPLVASFAPPEKSALEIGLSVDGRGKKH</sequence>
<accession>A0A9W8JRP6</accession>
<reference evidence="1" key="1">
    <citation type="submission" date="2022-07" db="EMBL/GenBank/DDBJ databases">
        <title>Genome Sequence of Agrocybe chaxingu.</title>
        <authorList>
            <person name="Buettner E."/>
        </authorList>
    </citation>
    <scope>NUCLEOTIDE SEQUENCE</scope>
    <source>
        <strain evidence="1">MP-N11</strain>
    </source>
</reference>
<evidence type="ECO:0000313" key="2">
    <source>
        <dbReference type="Proteomes" id="UP001148786"/>
    </source>
</evidence>
<protein>
    <submittedName>
        <fullName evidence="1">Uncharacterized protein</fullName>
    </submittedName>
</protein>
<keyword evidence="2" id="KW-1185">Reference proteome</keyword>
<name>A0A9W8JRP6_9AGAR</name>
<evidence type="ECO:0000313" key="1">
    <source>
        <dbReference type="EMBL" id="KAJ3486424.1"/>
    </source>
</evidence>
<dbReference type="Proteomes" id="UP001148786">
    <property type="component" value="Unassembled WGS sequence"/>
</dbReference>
<dbReference type="AlphaFoldDB" id="A0A9W8JRP6"/>
<gene>
    <name evidence="1" type="ORF">NLJ89_g11809</name>
</gene>
<dbReference type="EMBL" id="JANKHO010003066">
    <property type="protein sequence ID" value="KAJ3486424.1"/>
    <property type="molecule type" value="Genomic_DNA"/>
</dbReference>
<comment type="caution">
    <text evidence="1">The sequence shown here is derived from an EMBL/GenBank/DDBJ whole genome shotgun (WGS) entry which is preliminary data.</text>
</comment>